<gene>
    <name evidence="1" type="primary">BQ5605_C002g01245</name>
    <name evidence="1" type="ORF">BQ5605_C002G01245</name>
</gene>
<proteinExistence type="predicted"/>
<organism evidence="1 2">
    <name type="scientific">Microbotryum silenes-dioicae</name>
    <dbReference type="NCBI Taxonomy" id="796604"/>
    <lineage>
        <taxon>Eukaryota</taxon>
        <taxon>Fungi</taxon>
        <taxon>Dikarya</taxon>
        <taxon>Basidiomycota</taxon>
        <taxon>Pucciniomycotina</taxon>
        <taxon>Microbotryomycetes</taxon>
        <taxon>Microbotryales</taxon>
        <taxon>Microbotryaceae</taxon>
        <taxon>Microbotryum</taxon>
    </lineage>
</organism>
<sequence length="127" mass="13696">MSDATVKNVAWAEKPSKPLDQYNNYLCILPDFVEGLSVRASHLEHAAEGHKNGWISKSASDLLSQSINEGGATFEGAVGSKMTGSFLLLREESKEKALERLSKDIYATAGAWDMSKATITAVAVAKH</sequence>
<protein>
    <submittedName>
        <fullName evidence="1">BQ5605_C002g01245 protein</fullName>
    </submittedName>
</protein>
<name>A0A2X0MK41_9BASI</name>
<dbReference type="InterPro" id="IPR011008">
    <property type="entry name" value="Dimeric_a/b-barrel"/>
</dbReference>
<accession>A0A2X0MK41</accession>
<dbReference type="PANTHER" id="PTHR33606">
    <property type="entry name" value="PROTEIN YCII"/>
    <property type="match status" value="1"/>
</dbReference>
<dbReference type="SUPFAM" id="SSF54909">
    <property type="entry name" value="Dimeric alpha+beta barrel"/>
    <property type="match status" value="1"/>
</dbReference>
<dbReference type="PANTHER" id="PTHR33606:SF3">
    <property type="entry name" value="PROTEIN YCII"/>
    <property type="match status" value="1"/>
</dbReference>
<dbReference type="InterPro" id="IPR051807">
    <property type="entry name" value="Sec-metab_biosynth-assoc"/>
</dbReference>
<reference evidence="1 2" key="1">
    <citation type="submission" date="2016-11" db="EMBL/GenBank/DDBJ databases">
        <authorList>
            <person name="Jaros S."/>
            <person name="Januszkiewicz K."/>
            <person name="Wedrychowicz H."/>
        </authorList>
    </citation>
    <scope>NUCLEOTIDE SEQUENCE [LARGE SCALE GENOMIC DNA]</scope>
</reference>
<keyword evidence="2" id="KW-1185">Reference proteome</keyword>
<dbReference type="Proteomes" id="UP000249464">
    <property type="component" value="Unassembled WGS sequence"/>
</dbReference>
<dbReference type="STRING" id="796604.A0A2X0MK41"/>
<evidence type="ECO:0000313" key="1">
    <source>
        <dbReference type="EMBL" id="SGY31609.1"/>
    </source>
</evidence>
<dbReference type="Gene3D" id="3.30.70.1060">
    <property type="entry name" value="Dimeric alpha+beta barrel"/>
    <property type="match status" value="1"/>
</dbReference>
<dbReference type="AlphaFoldDB" id="A0A2X0MK41"/>
<dbReference type="EMBL" id="FQNC01000041">
    <property type="protein sequence ID" value="SGY31609.1"/>
    <property type="molecule type" value="Genomic_DNA"/>
</dbReference>
<evidence type="ECO:0000313" key="2">
    <source>
        <dbReference type="Proteomes" id="UP000249464"/>
    </source>
</evidence>